<dbReference type="Pfam" id="PF21913">
    <property type="entry name" value="ORC6_2nd"/>
    <property type="match status" value="1"/>
</dbReference>
<keyword evidence="4" id="KW-0238">DNA-binding</keyword>
<dbReference type="PANTHER" id="PTHR13394">
    <property type="entry name" value="ORIGIN RECOGNITION COMPLEX SUBUNIT 6"/>
    <property type="match status" value="1"/>
</dbReference>
<dbReference type="PANTHER" id="PTHR13394:SF0">
    <property type="entry name" value="ORIGIN RECOGNITION COMPLEX SUBUNIT 6"/>
    <property type="match status" value="1"/>
</dbReference>
<dbReference type="OrthoDB" id="5552484at2759"/>
<evidence type="ECO:0000256" key="3">
    <source>
        <dbReference type="ARBA" id="ARBA00022705"/>
    </source>
</evidence>
<reference evidence="8 9" key="1">
    <citation type="submission" date="2015-08" db="EMBL/GenBank/DDBJ databases">
        <title>Ancestral chromatin configuration constrains chromatin evolution on differentiating sex chromosomes in Drosophila.</title>
        <authorList>
            <person name="Zhou Q."/>
            <person name="Bachtrog D."/>
        </authorList>
    </citation>
    <scope>NUCLEOTIDE SEQUENCE [LARGE SCALE GENOMIC DNA]</scope>
    <source>
        <tissue evidence="8">Whole larvae</tissue>
    </source>
</reference>
<feature type="domain" description="ORC6 second cyclin-like" evidence="7">
    <location>
        <begin position="97"/>
        <end position="178"/>
    </location>
</feature>
<evidence type="ECO:0000259" key="6">
    <source>
        <dbReference type="Pfam" id="PF05460"/>
    </source>
</evidence>
<dbReference type="AlphaFoldDB" id="A0A0M5IXY8"/>
<comment type="similarity">
    <text evidence="2">Belongs to the ORC6 family.</text>
</comment>
<dbReference type="OMA" id="RKSHYLN"/>
<protein>
    <submittedName>
        <fullName evidence="8">Orc6</fullName>
    </submittedName>
</protein>
<evidence type="ECO:0000256" key="2">
    <source>
        <dbReference type="ARBA" id="ARBA00010840"/>
    </source>
</evidence>
<gene>
    <name evidence="8" type="ORF">Dbus_chr2Rg2003</name>
</gene>
<keyword evidence="3" id="KW-0235">DNA replication</keyword>
<evidence type="ECO:0000256" key="5">
    <source>
        <dbReference type="ARBA" id="ARBA00023242"/>
    </source>
</evidence>
<dbReference type="Pfam" id="PF05460">
    <property type="entry name" value="ORC6"/>
    <property type="match status" value="1"/>
</dbReference>
<dbReference type="InterPro" id="IPR008721">
    <property type="entry name" value="ORC6_cyclin_first"/>
</dbReference>
<feature type="domain" description="ORC6 first cyclin-like" evidence="6">
    <location>
        <begin position="5"/>
        <end position="93"/>
    </location>
</feature>
<sequence length="247" mass="28654">MTTLIEQLINKMGLRDEPNVLEKTTELMRLLELRSTNVPLQINEYGKIVLCADLACCLLSIGFDKEQALKLSGLRKSHYLNNKRMFEKLLDLNKLPTVNDICIQLTLNEAKRKAEDLLTMFKSVMGDNPDTEHPQYAAMAVFQACRLLKMKVSKPKLMPFSNLRPTQWQQLEQQWERLIEKHYKENKLTSELEDKLNQDNFNANVKKSPKKPKVEVEDYDKWKARMLASAEAKLKELEDNGVSNIEE</sequence>
<dbReference type="Gene3D" id="1.10.472.10">
    <property type="entry name" value="Cyclin-like"/>
    <property type="match status" value="1"/>
</dbReference>
<evidence type="ECO:0000313" key="9">
    <source>
        <dbReference type="Proteomes" id="UP000494163"/>
    </source>
</evidence>
<dbReference type="Proteomes" id="UP000494163">
    <property type="component" value="Chromosome 2R"/>
</dbReference>
<keyword evidence="5" id="KW-0539">Nucleus</keyword>
<evidence type="ECO:0000313" key="8">
    <source>
        <dbReference type="EMBL" id="ALC42424.1"/>
    </source>
</evidence>
<evidence type="ECO:0000256" key="1">
    <source>
        <dbReference type="ARBA" id="ARBA00004123"/>
    </source>
</evidence>
<dbReference type="GO" id="GO:0006270">
    <property type="term" value="P:DNA replication initiation"/>
    <property type="evidence" value="ECO:0007669"/>
    <property type="project" value="TreeGrafter"/>
</dbReference>
<dbReference type="GO" id="GO:0003677">
    <property type="term" value="F:DNA binding"/>
    <property type="evidence" value="ECO:0007669"/>
    <property type="project" value="UniProtKB-KW"/>
</dbReference>
<evidence type="ECO:0000256" key="4">
    <source>
        <dbReference type="ARBA" id="ARBA00023125"/>
    </source>
</evidence>
<dbReference type="EMBL" id="CP012524">
    <property type="protein sequence ID" value="ALC42424.1"/>
    <property type="molecule type" value="Genomic_DNA"/>
</dbReference>
<organism evidence="8 9">
    <name type="scientific">Drosophila busckii</name>
    <name type="common">Fruit fly</name>
    <dbReference type="NCBI Taxonomy" id="30019"/>
    <lineage>
        <taxon>Eukaryota</taxon>
        <taxon>Metazoa</taxon>
        <taxon>Ecdysozoa</taxon>
        <taxon>Arthropoda</taxon>
        <taxon>Hexapoda</taxon>
        <taxon>Insecta</taxon>
        <taxon>Pterygota</taxon>
        <taxon>Neoptera</taxon>
        <taxon>Endopterygota</taxon>
        <taxon>Diptera</taxon>
        <taxon>Brachycera</taxon>
        <taxon>Muscomorpha</taxon>
        <taxon>Ephydroidea</taxon>
        <taxon>Drosophilidae</taxon>
        <taxon>Drosophila</taxon>
    </lineage>
</organism>
<dbReference type="InterPro" id="IPR054113">
    <property type="entry name" value="ORC6_cyclin-like_2nd"/>
</dbReference>
<dbReference type="SMR" id="A0A0M5IXY8"/>
<name>A0A0M5IXY8_DROBS</name>
<dbReference type="GO" id="GO:0005664">
    <property type="term" value="C:nuclear origin of replication recognition complex"/>
    <property type="evidence" value="ECO:0007669"/>
    <property type="project" value="InterPro"/>
</dbReference>
<dbReference type="InterPro" id="IPR020529">
    <property type="entry name" value="ORC6_met/pln"/>
</dbReference>
<proteinExistence type="inferred from homology"/>
<evidence type="ECO:0000259" key="7">
    <source>
        <dbReference type="Pfam" id="PF21913"/>
    </source>
</evidence>
<dbReference type="STRING" id="30019.A0A0M5IXY8"/>
<keyword evidence="9" id="KW-1185">Reference proteome</keyword>
<accession>A0A0M5IXY8</accession>
<comment type="subcellular location">
    <subcellularLocation>
        <location evidence="1">Nucleus</location>
    </subcellularLocation>
</comment>